<comment type="caution">
    <text evidence="1">The sequence shown here is derived from an EMBL/GenBank/DDBJ whole genome shotgun (WGS) entry which is preliminary data.</text>
</comment>
<organism evidence="1 2">
    <name type="scientific">Linderina macrospora</name>
    <dbReference type="NCBI Taxonomy" id="4868"/>
    <lineage>
        <taxon>Eukaryota</taxon>
        <taxon>Fungi</taxon>
        <taxon>Fungi incertae sedis</taxon>
        <taxon>Zoopagomycota</taxon>
        <taxon>Kickxellomycotina</taxon>
        <taxon>Kickxellomycetes</taxon>
        <taxon>Kickxellales</taxon>
        <taxon>Kickxellaceae</taxon>
        <taxon>Linderina</taxon>
    </lineage>
</organism>
<gene>
    <name evidence="1" type="primary">TRP3_2</name>
    <name evidence="1" type="ORF">FBU59_004299</name>
</gene>
<sequence>MRDPDDMAHLYTGLTTVHAQPQPSSDILATIFAKRQEDVAAQKALPGRSPADLQALLSLSVAPEPLDFVARLQSPTMAVLAEVKRASPSKGDIAANAAVEYAQAGAAAISVLTEPHWFKGSIDDLRDVRLAVGALENRPAVLRKDFIFDKYQIAEARLAGADSVLLIVKMLSKAQLKSLLAYSRELAMEPLVEVNNAEEMAVATEVGAKVVGVNNRNLRTFDVDIGNTKQLADKVAPGTVLVALSGIATPADASIYANTGVGAVLVGEALMRTDDKQAFISGLQQI</sequence>
<evidence type="ECO:0000313" key="2">
    <source>
        <dbReference type="Proteomes" id="UP001150603"/>
    </source>
</evidence>
<protein>
    <submittedName>
        <fullName evidence="1">Anthranilate synthase / indole-3-glycerol phosphate synthase</fullName>
    </submittedName>
</protein>
<evidence type="ECO:0000313" key="1">
    <source>
        <dbReference type="EMBL" id="KAJ1938897.1"/>
    </source>
</evidence>
<reference evidence="1" key="1">
    <citation type="submission" date="2022-07" db="EMBL/GenBank/DDBJ databases">
        <title>Phylogenomic reconstructions and comparative analyses of Kickxellomycotina fungi.</title>
        <authorList>
            <person name="Reynolds N.K."/>
            <person name="Stajich J.E."/>
            <person name="Barry K."/>
            <person name="Grigoriev I.V."/>
            <person name="Crous P."/>
            <person name="Smith M.E."/>
        </authorList>
    </citation>
    <scope>NUCLEOTIDE SEQUENCE</scope>
    <source>
        <strain evidence="1">NRRL 5244</strain>
    </source>
</reference>
<accession>A0ACC1J671</accession>
<name>A0ACC1J671_9FUNG</name>
<dbReference type="EMBL" id="JANBPW010003018">
    <property type="protein sequence ID" value="KAJ1938897.1"/>
    <property type="molecule type" value="Genomic_DNA"/>
</dbReference>
<keyword evidence="2" id="KW-1185">Reference proteome</keyword>
<dbReference type="Proteomes" id="UP001150603">
    <property type="component" value="Unassembled WGS sequence"/>
</dbReference>
<proteinExistence type="predicted"/>